<comment type="caution">
    <text evidence="2">The sequence shown here is derived from an EMBL/GenBank/DDBJ whole genome shotgun (WGS) entry which is preliminary data.</text>
</comment>
<feature type="domain" description="Polymerase nucleotidyl transferase" evidence="1">
    <location>
        <begin position="106"/>
        <end position="146"/>
    </location>
</feature>
<evidence type="ECO:0000313" key="2">
    <source>
        <dbReference type="EMBL" id="GAA2170962.1"/>
    </source>
</evidence>
<dbReference type="Pfam" id="PF01909">
    <property type="entry name" value="NTP_transf_2"/>
    <property type="match status" value="1"/>
</dbReference>
<evidence type="ECO:0000313" key="3">
    <source>
        <dbReference type="Proteomes" id="UP001501599"/>
    </source>
</evidence>
<accession>A0ABN3AJG6</accession>
<dbReference type="RefSeq" id="WP_344339611.1">
    <property type="nucleotide sequence ID" value="NZ_BAAAQT010000001.1"/>
</dbReference>
<keyword evidence="3" id="KW-1185">Reference proteome</keyword>
<dbReference type="EMBL" id="BAAAQT010000001">
    <property type="protein sequence ID" value="GAA2170962.1"/>
    <property type="molecule type" value="Genomic_DNA"/>
</dbReference>
<dbReference type="InterPro" id="IPR002934">
    <property type="entry name" value="Polymerase_NTP_transf_dom"/>
</dbReference>
<dbReference type="InterPro" id="IPR043519">
    <property type="entry name" value="NT_sf"/>
</dbReference>
<gene>
    <name evidence="2" type="ORF">GCM10009846_03160</name>
</gene>
<protein>
    <recommendedName>
        <fullName evidence="1">Polymerase nucleotidyl transferase domain-containing protein</fullName>
    </recommendedName>
</protein>
<organism evidence="2 3">
    <name type="scientific">Agrococcus versicolor</name>
    <dbReference type="NCBI Taxonomy" id="501482"/>
    <lineage>
        <taxon>Bacteria</taxon>
        <taxon>Bacillati</taxon>
        <taxon>Actinomycetota</taxon>
        <taxon>Actinomycetes</taxon>
        <taxon>Micrococcales</taxon>
        <taxon>Microbacteriaceae</taxon>
        <taxon>Agrococcus</taxon>
    </lineage>
</organism>
<dbReference type="Gene3D" id="3.30.460.10">
    <property type="entry name" value="Beta Polymerase, domain 2"/>
    <property type="match status" value="1"/>
</dbReference>
<reference evidence="2 3" key="1">
    <citation type="journal article" date="2019" name="Int. J. Syst. Evol. Microbiol.">
        <title>The Global Catalogue of Microorganisms (GCM) 10K type strain sequencing project: providing services to taxonomists for standard genome sequencing and annotation.</title>
        <authorList>
            <consortium name="The Broad Institute Genomics Platform"/>
            <consortium name="The Broad Institute Genome Sequencing Center for Infectious Disease"/>
            <person name="Wu L."/>
            <person name="Ma J."/>
        </authorList>
    </citation>
    <scope>NUCLEOTIDE SEQUENCE [LARGE SCALE GENOMIC DNA]</scope>
    <source>
        <strain evidence="2 3">JCM 16026</strain>
    </source>
</reference>
<evidence type="ECO:0000259" key="1">
    <source>
        <dbReference type="Pfam" id="PF01909"/>
    </source>
</evidence>
<proteinExistence type="predicted"/>
<sequence>MRLDRPFSAISPSGLDAQVLHVLAQSHRYLSASQIHRALPDEGSLAGVKKSIARFVEQGTVVDDVIGRSRGFALNDEHLLADAIREIASAKRLLVERMRGAIATWPFEPVLVAIFGSAARDDMRVDSDIDVLFVLPDDLERESGERDVHALAARMAAWTGNDVRPLVYAADEVGPARVFSEILDDAMPIVGRLGWLRGRSMRQLERS</sequence>
<dbReference type="CDD" id="cd05403">
    <property type="entry name" value="NT_KNTase_like"/>
    <property type="match status" value="1"/>
</dbReference>
<dbReference type="SUPFAM" id="SSF81301">
    <property type="entry name" value="Nucleotidyltransferase"/>
    <property type="match status" value="1"/>
</dbReference>
<name>A0ABN3AJG6_9MICO</name>
<dbReference type="Proteomes" id="UP001501599">
    <property type="component" value="Unassembled WGS sequence"/>
</dbReference>